<keyword evidence="3" id="KW-0540">Nuclease</keyword>
<keyword evidence="6" id="KW-0269">Exonuclease</keyword>
<dbReference type="GO" id="GO:0003697">
    <property type="term" value="F:single-stranded DNA binding"/>
    <property type="evidence" value="ECO:0007669"/>
    <property type="project" value="TreeGrafter"/>
</dbReference>
<comment type="similarity">
    <text evidence="2">Belongs to the tyrosyl-DNA phosphodiesterase family.</text>
</comment>
<dbReference type="FunFam" id="3.30.870.10:FF:000038">
    <property type="entry name" value="Probable tyrosyl-DNA phosphodiesterase"/>
    <property type="match status" value="1"/>
</dbReference>
<evidence type="ECO:0000256" key="10">
    <source>
        <dbReference type="PIRSR" id="PIRSR610347-2"/>
    </source>
</evidence>
<keyword evidence="5" id="KW-0378">Hydrolase</keyword>
<feature type="binding site" evidence="10">
    <location>
        <position position="207"/>
    </location>
    <ligand>
        <name>substrate</name>
    </ligand>
</feature>
<evidence type="ECO:0000256" key="4">
    <source>
        <dbReference type="ARBA" id="ARBA00022763"/>
    </source>
</evidence>
<feature type="region of interest" description="Disordered" evidence="12">
    <location>
        <begin position="433"/>
        <end position="455"/>
    </location>
</feature>
<dbReference type="GO" id="GO:0006281">
    <property type="term" value="P:DNA repair"/>
    <property type="evidence" value="ECO:0007669"/>
    <property type="project" value="UniProtKB-KW"/>
</dbReference>
<feature type="region of interest" description="Disordered" evidence="12">
    <location>
        <begin position="1"/>
        <end position="84"/>
    </location>
</feature>
<evidence type="ECO:0000256" key="8">
    <source>
        <dbReference type="ARBA" id="ARBA00023242"/>
    </source>
</evidence>
<feature type="binding site" evidence="10">
    <location>
        <position position="471"/>
    </location>
    <ligand>
        <name>substrate</name>
    </ligand>
</feature>
<dbReference type="Pfam" id="PF06087">
    <property type="entry name" value="Tyr-DNA_phospho"/>
    <property type="match status" value="1"/>
</dbReference>
<accession>A0A4Z1FBC0</accession>
<keyword evidence="8" id="KW-0539">Nucleus</keyword>
<dbReference type="GO" id="GO:0005634">
    <property type="term" value="C:nucleus"/>
    <property type="evidence" value="ECO:0007669"/>
    <property type="project" value="UniProtKB-SubCell"/>
</dbReference>
<gene>
    <name evidence="13" type="ORF">BPAE_0264g00120</name>
</gene>
<dbReference type="PANTHER" id="PTHR12415">
    <property type="entry name" value="TYROSYL-DNA PHOSPHODIESTERASE 1"/>
    <property type="match status" value="1"/>
</dbReference>
<evidence type="ECO:0000256" key="7">
    <source>
        <dbReference type="ARBA" id="ARBA00023204"/>
    </source>
</evidence>
<dbReference type="GO" id="GO:0017005">
    <property type="term" value="F:3'-tyrosyl-DNA phosphodiesterase activity"/>
    <property type="evidence" value="ECO:0007669"/>
    <property type="project" value="TreeGrafter"/>
</dbReference>
<feature type="active site" description="Nucleophile" evidence="9">
    <location>
        <position position="205"/>
    </location>
</feature>
<dbReference type="Gene3D" id="3.30.870.10">
    <property type="entry name" value="Endonuclease Chain A"/>
    <property type="match status" value="2"/>
</dbReference>
<dbReference type="PANTHER" id="PTHR12415:SF0">
    <property type="entry name" value="TYROSYL-DNA PHOSPHODIESTERASE 1"/>
    <property type="match status" value="1"/>
</dbReference>
<keyword evidence="7" id="KW-0234">DNA repair</keyword>
<feature type="active site" description="Proton donor/acceptor" evidence="9">
    <location>
        <position position="469"/>
    </location>
</feature>
<dbReference type="InterPro" id="IPR010347">
    <property type="entry name" value="Tdp1"/>
</dbReference>
<feature type="region of interest" description="Disordered" evidence="12">
    <location>
        <begin position="564"/>
        <end position="594"/>
    </location>
</feature>
<dbReference type="SUPFAM" id="SSF56024">
    <property type="entry name" value="Phospholipase D/nuclease"/>
    <property type="match status" value="2"/>
</dbReference>
<comment type="caution">
    <text evidence="13">The sequence shown here is derived from an EMBL/GenBank/DDBJ whole genome shotgun (WGS) entry which is preliminary data.</text>
</comment>
<evidence type="ECO:0000256" key="11">
    <source>
        <dbReference type="PIRSR" id="PIRSR610347-3"/>
    </source>
</evidence>
<feature type="site" description="Interaction with DNA" evidence="11">
    <location>
        <position position="501"/>
    </location>
</feature>
<comment type="subcellular location">
    <subcellularLocation>
        <location evidence="1">Nucleus</location>
    </subcellularLocation>
</comment>
<evidence type="ECO:0000256" key="12">
    <source>
        <dbReference type="SAM" id="MobiDB-lite"/>
    </source>
</evidence>
<dbReference type="EMBL" id="PQXI01000263">
    <property type="protein sequence ID" value="TGO20810.1"/>
    <property type="molecule type" value="Genomic_DNA"/>
</dbReference>
<keyword evidence="14" id="KW-1185">Reference proteome</keyword>
<evidence type="ECO:0000256" key="5">
    <source>
        <dbReference type="ARBA" id="ARBA00022801"/>
    </source>
</evidence>
<evidence type="ECO:0000313" key="13">
    <source>
        <dbReference type="EMBL" id="TGO20810.1"/>
    </source>
</evidence>
<protein>
    <recommendedName>
        <fullName evidence="15">PLD phosphodiesterase domain-containing protein</fullName>
    </recommendedName>
</protein>
<sequence length="636" mass="71945">MDQHQSQGSDELAQKKRKVGDVTNDNDNTNTKIARRGIHRSISPPPLRRRRMESPKPVMPEREEEVPNQNQREFNQKPDELSEQDLMDGRNPVLEHTKRGVVKSPFQLTTIRDLPVSSNVDAVSIKGILGDPLISECWEFNYLHNLDFLMEQFDKDVRNLVRVNVIHGFWKREDQSRLNLTEQALKYPNIKLLTAYMPEMFGTHHSKMLILFRHDFTAQIIIHTANMIPFDWTNMTQALWKSPHLPLLGPEKPTPIESFKIGSGRKFKLDLLNYLRAYDTKRIICKPLVEQLLKYDFSEISAALIGSVPGKQGIEISPSQTAWGWAGLTNALKSVSCYHDTQPEIVIQISSIASLGPTDKWLTHFLKALNTSKSPRKTNPKFKIIFPTADEVRRSINGYASGNAIHTKILTPAQGKQLAYLKPMLCHWAGDGAQHSSSSSLPSNSQSSQSSTPLEPKIQEAYRKRAAPHIKTYIRFNSDTSSNSSSQKSIDWMLVTSANLSKQAWGEQLNSAGEVRICSYEIGVLVWPGLWEEEQSGKKVKMVPCFGSDTPSISSISSSVEIGDQKKTEVKGTQEHLKERKYKDRKEEEQEESNSIIVGARMPYDLPLVPYGKDDIPWCASASYGEPDWMGNTWET</sequence>
<dbReference type="GO" id="GO:0003690">
    <property type="term" value="F:double-stranded DNA binding"/>
    <property type="evidence" value="ECO:0007669"/>
    <property type="project" value="TreeGrafter"/>
</dbReference>
<evidence type="ECO:0000256" key="9">
    <source>
        <dbReference type="PIRSR" id="PIRSR610347-1"/>
    </source>
</evidence>
<feature type="compositionally biased region" description="Low complexity" evidence="12">
    <location>
        <begin position="434"/>
        <end position="451"/>
    </location>
</feature>
<evidence type="ECO:0000256" key="3">
    <source>
        <dbReference type="ARBA" id="ARBA00022722"/>
    </source>
</evidence>
<feature type="compositionally biased region" description="Basic and acidic residues" evidence="12">
    <location>
        <begin position="564"/>
        <end position="588"/>
    </location>
</feature>
<dbReference type="CDD" id="cd09123">
    <property type="entry name" value="PLDc_Tdp1_2"/>
    <property type="match status" value="1"/>
</dbReference>
<evidence type="ECO:0000256" key="2">
    <source>
        <dbReference type="ARBA" id="ARBA00010205"/>
    </source>
</evidence>
<feature type="compositionally biased region" description="Low complexity" evidence="12">
    <location>
        <begin position="21"/>
        <end position="31"/>
    </location>
</feature>
<reference evidence="13 14" key="1">
    <citation type="submission" date="2017-12" db="EMBL/GenBank/DDBJ databases">
        <title>Comparative genomics of Botrytis spp.</title>
        <authorList>
            <person name="Valero-Jimenez C.A."/>
            <person name="Tapia P."/>
            <person name="Veloso J."/>
            <person name="Silva-Moreno E."/>
            <person name="Staats M."/>
            <person name="Valdes J.H."/>
            <person name="Van Kan J.A.L."/>
        </authorList>
    </citation>
    <scope>NUCLEOTIDE SEQUENCE [LARGE SCALE GENOMIC DNA]</scope>
    <source>
        <strain evidence="13 14">Bp0003</strain>
    </source>
</reference>
<dbReference type="AlphaFoldDB" id="A0A4Z1FBC0"/>
<evidence type="ECO:0000256" key="1">
    <source>
        <dbReference type="ARBA" id="ARBA00004123"/>
    </source>
</evidence>
<organism evidence="13 14">
    <name type="scientific">Botrytis paeoniae</name>
    <dbReference type="NCBI Taxonomy" id="278948"/>
    <lineage>
        <taxon>Eukaryota</taxon>
        <taxon>Fungi</taxon>
        <taxon>Dikarya</taxon>
        <taxon>Ascomycota</taxon>
        <taxon>Pezizomycotina</taxon>
        <taxon>Leotiomycetes</taxon>
        <taxon>Helotiales</taxon>
        <taxon>Sclerotiniaceae</taxon>
        <taxon>Botrytis</taxon>
    </lineage>
</organism>
<name>A0A4Z1FBC0_9HELO</name>
<evidence type="ECO:0000313" key="14">
    <source>
        <dbReference type="Proteomes" id="UP000297910"/>
    </source>
</evidence>
<proteinExistence type="inferred from homology"/>
<dbReference type="GO" id="GO:0004527">
    <property type="term" value="F:exonuclease activity"/>
    <property type="evidence" value="ECO:0007669"/>
    <property type="project" value="UniProtKB-KW"/>
</dbReference>
<keyword evidence="4" id="KW-0227">DNA damage</keyword>
<dbReference type="Proteomes" id="UP000297910">
    <property type="component" value="Unassembled WGS sequence"/>
</dbReference>
<evidence type="ECO:0008006" key="15">
    <source>
        <dbReference type="Google" id="ProtNLM"/>
    </source>
</evidence>
<evidence type="ECO:0000256" key="6">
    <source>
        <dbReference type="ARBA" id="ARBA00022839"/>
    </source>
</evidence>